<dbReference type="Proteomes" id="UP000724149">
    <property type="component" value="Unassembled WGS sequence"/>
</dbReference>
<keyword evidence="1" id="KW-1133">Transmembrane helix</keyword>
<keyword evidence="1" id="KW-0812">Transmembrane</keyword>
<evidence type="ECO:0000313" key="5">
    <source>
        <dbReference type="Proteomes" id="UP000724149"/>
    </source>
</evidence>
<dbReference type="RefSeq" id="WP_204720289.1">
    <property type="nucleotide sequence ID" value="NZ_JACSNR010000004.1"/>
</dbReference>
<protein>
    <recommendedName>
        <fullName evidence="6">Membrane fusion protein</fullName>
    </recommendedName>
</protein>
<proteinExistence type="predicted"/>
<evidence type="ECO:0000259" key="3">
    <source>
        <dbReference type="Pfam" id="PF26018"/>
    </source>
</evidence>
<dbReference type="InterPro" id="IPR058709">
    <property type="entry name" value="BSH_RND-rel"/>
</dbReference>
<evidence type="ECO:0000259" key="2">
    <source>
        <dbReference type="Pfam" id="PF26012"/>
    </source>
</evidence>
<dbReference type="InterPro" id="IPR058728">
    <property type="entry name" value="HH_RND-rel"/>
</dbReference>
<accession>A0ABS2GKL5</accession>
<feature type="domain" description="RND related barrel-sandwich hybrid" evidence="3">
    <location>
        <begin position="66"/>
        <end position="247"/>
    </location>
</feature>
<name>A0ABS2GKL5_9FIRM</name>
<feature type="domain" description="RND related alpha-helical hairpin" evidence="2">
    <location>
        <begin position="98"/>
        <end position="197"/>
    </location>
</feature>
<sequence length="409" mass="45768">MKSDRFIIQTISVVICLFLIVYVSFHSVNLDSQPYQTEVALTYTISDSVEASGVIIREEQLISGQASGGVVSYQQSDGTVVREGSVIAEVYSSSSDISIRRQIRALEEQITALQKVSDARSAEYSSTETVNRQINSEIDDYIALVHQGQISSISENKNELLYLLSQKDVIMGETESYESRITQLQSEVDSLTSQLSGSLVQYTSPEIGYFARMTDGYESVLTPDSIETMTVEQIRNFSQEKVVFDNSTLGKIVTDHHWYYAAVLPKSDSEKFIVGDTVYLNFNMYNITQIPFTVEEVRTDDSDPDNCMVLMSTSHMVPELLMVRNPSVQIDFTSYTGLRIPAKAKRYEGQQVGVYVLDGDVVRFKTINIIYENSEFILCGANSDLERPLEIYDQVIVEGTDLSDGKPVG</sequence>
<organism evidence="4 5">
    <name type="scientific">Hydrogenoanaerobacterium saccharovorans</name>
    <dbReference type="NCBI Taxonomy" id="474960"/>
    <lineage>
        <taxon>Bacteria</taxon>
        <taxon>Bacillati</taxon>
        <taxon>Bacillota</taxon>
        <taxon>Clostridia</taxon>
        <taxon>Eubacteriales</taxon>
        <taxon>Oscillospiraceae</taxon>
        <taxon>Hydrogenoanaerobacterium</taxon>
    </lineage>
</organism>
<keyword evidence="5" id="KW-1185">Reference proteome</keyword>
<dbReference type="Pfam" id="PF26018">
    <property type="entry name" value="BSH_RND_rel"/>
    <property type="match status" value="1"/>
</dbReference>
<gene>
    <name evidence="4" type="ORF">H9X81_04910</name>
</gene>
<reference evidence="4 5" key="1">
    <citation type="journal article" date="2021" name="Sci. Rep.">
        <title>The distribution of antibiotic resistance genes in chicken gut microbiota commensals.</title>
        <authorList>
            <person name="Juricova H."/>
            <person name="Matiasovicova J."/>
            <person name="Kubasova T."/>
            <person name="Cejkova D."/>
            <person name="Rychlik I."/>
        </authorList>
    </citation>
    <scope>NUCLEOTIDE SEQUENCE [LARGE SCALE GENOMIC DNA]</scope>
    <source>
        <strain evidence="4 5">An564</strain>
    </source>
</reference>
<dbReference type="EMBL" id="JACSNR010000004">
    <property type="protein sequence ID" value="MBM6923032.1"/>
    <property type="molecule type" value="Genomic_DNA"/>
</dbReference>
<feature type="transmembrane region" description="Helical" evidence="1">
    <location>
        <begin position="6"/>
        <end position="25"/>
    </location>
</feature>
<keyword evidence="1" id="KW-0472">Membrane</keyword>
<comment type="caution">
    <text evidence="4">The sequence shown here is derived from an EMBL/GenBank/DDBJ whole genome shotgun (WGS) entry which is preliminary data.</text>
</comment>
<dbReference type="Pfam" id="PF26012">
    <property type="entry name" value="HH_RND_rel"/>
    <property type="match status" value="1"/>
</dbReference>
<evidence type="ECO:0000256" key="1">
    <source>
        <dbReference type="SAM" id="Phobius"/>
    </source>
</evidence>
<evidence type="ECO:0008006" key="6">
    <source>
        <dbReference type="Google" id="ProtNLM"/>
    </source>
</evidence>
<evidence type="ECO:0000313" key="4">
    <source>
        <dbReference type="EMBL" id="MBM6923032.1"/>
    </source>
</evidence>